<dbReference type="SUPFAM" id="SSF53383">
    <property type="entry name" value="PLP-dependent transferases"/>
    <property type="match status" value="1"/>
</dbReference>
<protein>
    <submittedName>
        <fullName evidence="4">dTDP-4-amino-4,6-dideoxygalactose transaminase</fullName>
        <ecNumber evidence="4">2.6.1.59</ecNumber>
    </submittedName>
</protein>
<dbReference type="InterPro" id="IPR000653">
    <property type="entry name" value="DegT/StrS_aminotransferase"/>
</dbReference>
<keyword evidence="2 3" id="KW-0663">Pyridoxal phosphate</keyword>
<dbReference type="NCBIfam" id="NF008687">
    <property type="entry name" value="PRK11706.1"/>
    <property type="match status" value="1"/>
</dbReference>
<evidence type="ECO:0000256" key="1">
    <source>
        <dbReference type="PIRSR" id="PIRSR000390-1"/>
    </source>
</evidence>
<dbReference type="InterPro" id="IPR015422">
    <property type="entry name" value="PyrdxlP-dep_Trfase_small"/>
</dbReference>
<keyword evidence="5" id="KW-1185">Reference proteome</keyword>
<dbReference type="FunFam" id="3.40.640.10:FF:000037">
    <property type="entry name" value="dTDP-4-amino-4,6-dideoxygalactose transaminase"/>
    <property type="match status" value="1"/>
</dbReference>
<dbReference type="InterPro" id="IPR015421">
    <property type="entry name" value="PyrdxlP-dep_Trfase_major"/>
</dbReference>
<evidence type="ECO:0000256" key="2">
    <source>
        <dbReference type="PIRSR" id="PIRSR000390-2"/>
    </source>
</evidence>
<dbReference type="EMBL" id="VNJJ01000008">
    <property type="protein sequence ID" value="TVX98649.1"/>
    <property type="molecule type" value="Genomic_DNA"/>
</dbReference>
<dbReference type="EC" id="2.6.1.59" evidence="4"/>
<feature type="modified residue" description="N6-(pyridoxal phosphate)lysine" evidence="2">
    <location>
        <position position="181"/>
    </location>
</feature>
<dbReference type="PANTHER" id="PTHR30244:SF34">
    <property type="entry name" value="DTDP-4-AMINO-4,6-DIDEOXYGALACTOSE TRANSAMINASE"/>
    <property type="match status" value="1"/>
</dbReference>
<reference evidence="4 5" key="1">
    <citation type="submission" date="2019-07" db="EMBL/GenBank/DDBJ databases">
        <authorList>
            <person name="Kim J."/>
        </authorList>
    </citation>
    <scope>NUCLEOTIDE SEQUENCE [LARGE SCALE GENOMIC DNA]</scope>
    <source>
        <strain evidence="4 5">G13</strain>
    </source>
</reference>
<dbReference type="NCBIfam" id="TIGR02379">
    <property type="entry name" value="ECA_wecE"/>
    <property type="match status" value="1"/>
</dbReference>
<dbReference type="Gene3D" id="3.40.640.10">
    <property type="entry name" value="Type I PLP-dependent aspartate aminotransferase-like (Major domain)"/>
    <property type="match status" value="1"/>
</dbReference>
<dbReference type="InterPro" id="IPR015424">
    <property type="entry name" value="PyrdxlP-dep_Trfase"/>
</dbReference>
<dbReference type="InterPro" id="IPR012749">
    <property type="entry name" value="WecE-like"/>
</dbReference>
<organism evidence="4 5">
    <name type="scientific">Cohnella terricola</name>
    <dbReference type="NCBI Taxonomy" id="1289167"/>
    <lineage>
        <taxon>Bacteria</taxon>
        <taxon>Bacillati</taxon>
        <taxon>Bacillota</taxon>
        <taxon>Bacilli</taxon>
        <taxon>Bacillales</taxon>
        <taxon>Paenibacillaceae</taxon>
        <taxon>Cohnella</taxon>
    </lineage>
</organism>
<keyword evidence="4" id="KW-0032">Aminotransferase</keyword>
<dbReference type="AlphaFoldDB" id="A0A559JFJ6"/>
<evidence type="ECO:0000256" key="3">
    <source>
        <dbReference type="RuleBase" id="RU004508"/>
    </source>
</evidence>
<dbReference type="PANTHER" id="PTHR30244">
    <property type="entry name" value="TRANSAMINASE"/>
    <property type="match status" value="1"/>
</dbReference>
<gene>
    <name evidence="4" type="primary">rffA</name>
    <name evidence="4" type="synonym">fcnA</name>
    <name evidence="4" type="synonym">wecE</name>
    <name evidence="4" type="ORF">FPZ45_15185</name>
</gene>
<dbReference type="GO" id="GO:0030170">
    <property type="term" value="F:pyridoxal phosphate binding"/>
    <property type="evidence" value="ECO:0007669"/>
    <property type="project" value="TreeGrafter"/>
</dbReference>
<dbReference type="Gene3D" id="3.90.1150.10">
    <property type="entry name" value="Aspartate Aminotransferase, domain 1"/>
    <property type="match status" value="1"/>
</dbReference>
<dbReference type="GO" id="GO:0019180">
    <property type="term" value="F:dTDP-4-amino-4,6-dideoxygalactose transaminase activity"/>
    <property type="evidence" value="ECO:0007669"/>
    <property type="project" value="UniProtKB-EC"/>
</dbReference>
<proteinExistence type="inferred from homology"/>
<dbReference type="Proteomes" id="UP000316330">
    <property type="component" value="Unassembled WGS sequence"/>
</dbReference>
<dbReference type="GO" id="GO:0000271">
    <property type="term" value="P:polysaccharide biosynthetic process"/>
    <property type="evidence" value="ECO:0007669"/>
    <property type="project" value="TreeGrafter"/>
</dbReference>
<dbReference type="OrthoDB" id="9810913at2"/>
<name>A0A559JFJ6_9BACL</name>
<comment type="caution">
    <text evidence="4">The sequence shown here is derived from an EMBL/GenBank/DDBJ whole genome shotgun (WGS) entry which is preliminary data.</text>
</comment>
<dbReference type="PIRSF" id="PIRSF000390">
    <property type="entry name" value="PLP_StrS"/>
    <property type="match status" value="1"/>
</dbReference>
<feature type="active site" description="Proton acceptor" evidence="1">
    <location>
        <position position="181"/>
    </location>
</feature>
<sequence>MIPFNKPLITGKEEFYIRKVMETGKMAGDGPLTQQCSRWFEDTLACDRALLTTSCTHALELAAILLNIAEGDEIIIPSFTFVSTANAFILRGAKLVFVDIRPDTMNINEMLIERAITHKTKAIVAVHYAGVSCEMDIIMGLAHRYNLVVIEDAAHALMGKYQDKYLGTIGHFGCFSFHETKNYQCGEGGALIINDKRFIERAEIIREKGTNRTKYLQGEIEKYTWIDIGSSYLLSELNVAFLYPQLLMADLINADRLTSWQTYYDALEELLIDDKLELPVITNNAKHNGHIFYIKVRNQTVRNGLMSYLKHYGVATAVHYAPLHSSDMGKRYGLFHGTDIHTTSESEKILRLPMYFGQQQEDIHYTANLIKQYFVDDIVHKGR</sequence>
<dbReference type="Pfam" id="PF01041">
    <property type="entry name" value="DegT_DnrJ_EryC1"/>
    <property type="match status" value="1"/>
</dbReference>
<accession>A0A559JFJ6</accession>
<dbReference type="CDD" id="cd00616">
    <property type="entry name" value="AHBA_syn"/>
    <property type="match status" value="1"/>
</dbReference>
<evidence type="ECO:0000313" key="4">
    <source>
        <dbReference type="EMBL" id="TVX98649.1"/>
    </source>
</evidence>
<comment type="similarity">
    <text evidence="3">Belongs to the DegT/DnrJ/EryC1 family.</text>
</comment>
<dbReference type="RefSeq" id="WP_144703401.1">
    <property type="nucleotide sequence ID" value="NZ_VNJJ01000008.1"/>
</dbReference>
<evidence type="ECO:0000313" key="5">
    <source>
        <dbReference type="Proteomes" id="UP000316330"/>
    </source>
</evidence>
<keyword evidence="4" id="KW-0808">Transferase</keyword>